<dbReference type="PANTHER" id="PTHR43592">
    <property type="entry name" value="CAAX AMINO TERMINAL PROTEASE"/>
    <property type="match status" value="1"/>
</dbReference>
<feature type="transmembrane region" description="Helical" evidence="1">
    <location>
        <begin position="191"/>
        <end position="210"/>
    </location>
</feature>
<dbReference type="PANTHER" id="PTHR43592:SF15">
    <property type="entry name" value="CAAX AMINO TERMINAL PROTEASE FAMILY PROTEIN"/>
    <property type="match status" value="1"/>
</dbReference>
<feature type="transmembrane region" description="Helical" evidence="1">
    <location>
        <begin position="77"/>
        <end position="95"/>
    </location>
</feature>
<evidence type="ECO:0000313" key="3">
    <source>
        <dbReference type="EMBL" id="BDE05877.1"/>
    </source>
</evidence>
<name>A0AAN2C9R3_UNVUL</name>
<dbReference type="GO" id="GO:0080120">
    <property type="term" value="P:CAAX-box protein maturation"/>
    <property type="evidence" value="ECO:0007669"/>
    <property type="project" value="UniProtKB-ARBA"/>
</dbReference>
<evidence type="ECO:0000259" key="2">
    <source>
        <dbReference type="Pfam" id="PF02517"/>
    </source>
</evidence>
<dbReference type="Pfam" id="PF02517">
    <property type="entry name" value="Rce1-like"/>
    <property type="match status" value="1"/>
</dbReference>
<feature type="transmembrane region" description="Helical" evidence="1">
    <location>
        <begin position="156"/>
        <end position="179"/>
    </location>
</feature>
<dbReference type="KEGG" id="vab:WPS_11530"/>
<gene>
    <name evidence="3" type="ORF">WPS_11530</name>
</gene>
<feature type="transmembrane region" description="Helical" evidence="1">
    <location>
        <begin position="36"/>
        <end position="65"/>
    </location>
</feature>
<sequence>MMRVQAPAPLAVSVDGQPAPIAEPARERVAVPVWSGLLSATAAVVLLYGAELLTTVALIVGTVLALGREPSLAPGHLLPAAADAAAYALVGWFAFARLRRLRTHAFRPLRARDVRALALGIAALVLVKAGTFAQLVATHQTEHVQSGFEHFGVTSLSPALATASILLSVLTMVVIAPIVEETVFRGLLFGALARPLGVVAAAALSALVFGGVHLDAVLFPSLAAIGFINALCYAATGNLTVCVAIHALNNGLGTVVLIAGALRPS</sequence>
<dbReference type="Proteomes" id="UP001317532">
    <property type="component" value="Chromosome"/>
</dbReference>
<keyword evidence="1" id="KW-1133">Transmembrane helix</keyword>
<protein>
    <recommendedName>
        <fullName evidence="2">CAAX prenyl protease 2/Lysostaphin resistance protein A-like domain-containing protein</fullName>
    </recommendedName>
</protein>
<dbReference type="AlphaFoldDB" id="A0AAN2C9R3"/>
<keyword evidence="4" id="KW-1185">Reference proteome</keyword>
<keyword evidence="1" id="KW-0472">Membrane</keyword>
<proteinExistence type="predicted"/>
<dbReference type="EMBL" id="AP025523">
    <property type="protein sequence ID" value="BDE05877.1"/>
    <property type="molecule type" value="Genomic_DNA"/>
</dbReference>
<evidence type="ECO:0000313" key="4">
    <source>
        <dbReference type="Proteomes" id="UP001317532"/>
    </source>
</evidence>
<feature type="transmembrane region" description="Helical" evidence="1">
    <location>
        <begin position="116"/>
        <end position="136"/>
    </location>
</feature>
<dbReference type="RefSeq" id="WP_317996889.1">
    <property type="nucleotide sequence ID" value="NZ_AP025523.1"/>
</dbReference>
<reference evidence="3 4" key="1">
    <citation type="journal article" date="2022" name="ISME Commun">
        <title>Vulcanimicrobium alpinus gen. nov. sp. nov., the first cultivated representative of the candidate phylum 'Eremiobacterota', is a metabolically versatile aerobic anoxygenic phototroph.</title>
        <authorList>
            <person name="Yabe S."/>
            <person name="Muto K."/>
            <person name="Abe K."/>
            <person name="Yokota A."/>
            <person name="Staudigel H."/>
            <person name="Tebo B.M."/>
        </authorList>
    </citation>
    <scope>NUCLEOTIDE SEQUENCE [LARGE SCALE GENOMIC DNA]</scope>
    <source>
        <strain evidence="3 4">WC8-2</strain>
    </source>
</reference>
<dbReference type="GO" id="GO:0004175">
    <property type="term" value="F:endopeptidase activity"/>
    <property type="evidence" value="ECO:0007669"/>
    <property type="project" value="UniProtKB-ARBA"/>
</dbReference>
<feature type="transmembrane region" description="Helical" evidence="1">
    <location>
        <begin position="216"/>
        <end position="234"/>
    </location>
</feature>
<keyword evidence="1" id="KW-0812">Transmembrane</keyword>
<dbReference type="InterPro" id="IPR003675">
    <property type="entry name" value="Rce1/LyrA-like_dom"/>
</dbReference>
<accession>A0AAN2C9R3</accession>
<feature type="domain" description="CAAX prenyl protease 2/Lysostaphin resistance protein A-like" evidence="2">
    <location>
        <begin position="164"/>
        <end position="251"/>
    </location>
</feature>
<organism evidence="3 4">
    <name type="scientific">Vulcanimicrobium alpinum</name>
    <dbReference type="NCBI Taxonomy" id="3016050"/>
    <lineage>
        <taxon>Bacteria</taxon>
        <taxon>Bacillati</taxon>
        <taxon>Vulcanimicrobiota</taxon>
        <taxon>Vulcanimicrobiia</taxon>
        <taxon>Vulcanimicrobiales</taxon>
        <taxon>Vulcanimicrobiaceae</taxon>
        <taxon>Vulcanimicrobium</taxon>
    </lineage>
</organism>
<evidence type="ECO:0000256" key="1">
    <source>
        <dbReference type="SAM" id="Phobius"/>
    </source>
</evidence>